<accession>A0A0F9QRB0</accession>
<dbReference type="Pfam" id="PF06748">
    <property type="entry name" value="DUF1217"/>
    <property type="match status" value="1"/>
</dbReference>
<protein>
    <recommendedName>
        <fullName evidence="2">DUF1217 domain-containing protein</fullName>
    </recommendedName>
</protein>
<proteinExistence type="predicted"/>
<dbReference type="Gene3D" id="1.10.3700.10">
    <property type="entry name" value="AGR C 984p-like"/>
    <property type="match status" value="1"/>
</dbReference>
<evidence type="ECO:0008006" key="2">
    <source>
        <dbReference type="Google" id="ProtNLM"/>
    </source>
</evidence>
<name>A0A0F9QRB0_9ZZZZ</name>
<sequence length="274" mass="31051">MLSISGLGSSTALRIIDATREKQMNLMSKDPANKRAEQTFRERIGTITSPKELVADYEVYSFVMRAFDLEEQIFGKGLIRKMLESDPVAPDSLMNRLSDSRFRELHLALGFTTEAGPQVPNLSASKFQDAVVAKFYNRQYIDENDSQNETVGTILQFRDKFSGINNWFQVLSDEKLTNFFQVALGLPKQMSSLDIDKQKKLLTEKFDLKKLADPDERQRLITKFAAISDVLNPQTFQSNNTALSLLQSFNMGGQFVPFTIDITAVTFSASRLYR</sequence>
<evidence type="ECO:0000313" key="1">
    <source>
        <dbReference type="EMBL" id="KKN39512.1"/>
    </source>
</evidence>
<organism evidence="1">
    <name type="scientific">marine sediment metagenome</name>
    <dbReference type="NCBI Taxonomy" id="412755"/>
    <lineage>
        <taxon>unclassified sequences</taxon>
        <taxon>metagenomes</taxon>
        <taxon>ecological metagenomes</taxon>
    </lineage>
</organism>
<comment type="caution">
    <text evidence="1">The sequence shown here is derived from an EMBL/GenBank/DDBJ whole genome shotgun (WGS) entry which is preliminary data.</text>
</comment>
<dbReference type="InterPro" id="IPR023157">
    <property type="entry name" value="AGR-C-984p-like_sf"/>
</dbReference>
<dbReference type="SUPFAM" id="SSF158837">
    <property type="entry name" value="AGR C 984p-like"/>
    <property type="match status" value="1"/>
</dbReference>
<reference evidence="1" key="1">
    <citation type="journal article" date="2015" name="Nature">
        <title>Complex archaea that bridge the gap between prokaryotes and eukaryotes.</title>
        <authorList>
            <person name="Spang A."/>
            <person name="Saw J.H."/>
            <person name="Jorgensen S.L."/>
            <person name="Zaremba-Niedzwiedzka K."/>
            <person name="Martijn J."/>
            <person name="Lind A.E."/>
            <person name="van Eijk R."/>
            <person name="Schleper C."/>
            <person name="Guy L."/>
            <person name="Ettema T.J."/>
        </authorList>
    </citation>
    <scope>NUCLEOTIDE SEQUENCE</scope>
</reference>
<dbReference type="AlphaFoldDB" id="A0A0F9QRB0"/>
<dbReference type="EMBL" id="LAZR01001759">
    <property type="protein sequence ID" value="KKN39512.1"/>
    <property type="molecule type" value="Genomic_DNA"/>
</dbReference>
<gene>
    <name evidence="1" type="ORF">LCGC14_0742600</name>
</gene>
<dbReference type="InterPro" id="IPR010626">
    <property type="entry name" value="DUF1217"/>
</dbReference>